<keyword evidence="1" id="KW-0472">Membrane</keyword>
<evidence type="ECO:0000313" key="3">
    <source>
        <dbReference type="Proteomes" id="UP001294570"/>
    </source>
</evidence>
<reference evidence="2 3" key="1">
    <citation type="submission" date="2023-12" db="EMBL/GenBank/DDBJ databases">
        <title>Denitrificimonas halotolerans sp. nov.,a novel species isolated from landfill leachate.</title>
        <authorList>
            <person name="Wang S."/>
        </authorList>
    </citation>
    <scope>NUCLEOTIDE SEQUENCE [LARGE SCALE GENOMIC DNA]</scope>
    <source>
        <strain evidence="2 3">JX-1</strain>
    </source>
</reference>
<sequence length="122" mass="13968">MAEQDFSNTSRRLGAATLDLISDHAELFVLELQEQKRHSSQQLLWLGITAACAFMLFLLLNALLIVLLWDRYDYLLLIAMSIFYACSGLFCIWRLKSAHNHAQPPFSASLQELKKTKEQLLP</sequence>
<accession>A0ABU5GQB1</accession>
<keyword evidence="1" id="KW-0812">Transmembrane</keyword>
<dbReference type="Proteomes" id="UP001294570">
    <property type="component" value="Unassembled WGS sequence"/>
</dbReference>
<dbReference type="EMBL" id="JAXIVU010000006">
    <property type="protein sequence ID" value="MDY7219185.1"/>
    <property type="molecule type" value="Genomic_DNA"/>
</dbReference>
<dbReference type="RefSeq" id="WP_321553280.1">
    <property type="nucleotide sequence ID" value="NZ_JAXIVU010000006.1"/>
</dbReference>
<dbReference type="InterPro" id="IPR009937">
    <property type="entry name" value="Phage_holin_3_6"/>
</dbReference>
<comment type="caution">
    <text evidence="2">The sequence shown here is derived from an EMBL/GenBank/DDBJ whole genome shotgun (WGS) entry which is preliminary data.</text>
</comment>
<evidence type="ECO:0000256" key="1">
    <source>
        <dbReference type="SAM" id="Phobius"/>
    </source>
</evidence>
<proteinExistence type="predicted"/>
<protein>
    <submittedName>
        <fullName evidence="2">Phage holin family protein</fullName>
    </submittedName>
</protein>
<organism evidence="2 3">
    <name type="scientific">Denitrificimonas halotolerans</name>
    <dbReference type="NCBI Taxonomy" id="3098930"/>
    <lineage>
        <taxon>Bacteria</taxon>
        <taxon>Pseudomonadati</taxon>
        <taxon>Pseudomonadota</taxon>
        <taxon>Gammaproteobacteria</taxon>
        <taxon>Pseudomonadales</taxon>
        <taxon>Pseudomonadaceae</taxon>
        <taxon>Denitrificimonas</taxon>
    </lineage>
</organism>
<gene>
    <name evidence="2" type="ORF">TOI97_06335</name>
</gene>
<keyword evidence="3" id="KW-1185">Reference proteome</keyword>
<dbReference type="Pfam" id="PF07332">
    <property type="entry name" value="Phage_holin_3_6"/>
    <property type="match status" value="1"/>
</dbReference>
<feature type="transmembrane region" description="Helical" evidence="1">
    <location>
        <begin position="43"/>
        <end position="68"/>
    </location>
</feature>
<keyword evidence="1" id="KW-1133">Transmembrane helix</keyword>
<feature type="transmembrane region" description="Helical" evidence="1">
    <location>
        <begin position="74"/>
        <end position="93"/>
    </location>
</feature>
<evidence type="ECO:0000313" key="2">
    <source>
        <dbReference type="EMBL" id="MDY7219185.1"/>
    </source>
</evidence>
<name>A0ABU5GQB1_9GAMM</name>